<dbReference type="Pfam" id="PF03062">
    <property type="entry name" value="MBOAT"/>
    <property type="match status" value="1"/>
</dbReference>
<dbReference type="EMBL" id="SDMK01000001">
    <property type="protein sequence ID" value="RXS96793.1"/>
    <property type="molecule type" value="Genomic_DNA"/>
</dbReference>
<keyword evidence="3 7" id="KW-1003">Cell membrane</keyword>
<evidence type="ECO:0000313" key="10">
    <source>
        <dbReference type="Proteomes" id="UP000290253"/>
    </source>
</evidence>
<feature type="transmembrane region" description="Helical" evidence="8">
    <location>
        <begin position="445"/>
        <end position="466"/>
    </location>
</feature>
<accession>A0A4Q1SHI4</accession>
<keyword evidence="6 7" id="KW-0472">Membrane</keyword>
<dbReference type="GO" id="GO:0016746">
    <property type="term" value="F:acyltransferase activity"/>
    <property type="evidence" value="ECO:0007669"/>
    <property type="project" value="UniProtKB-KW"/>
</dbReference>
<gene>
    <name evidence="9" type="ORF">ESZ00_02250</name>
</gene>
<comment type="similarity">
    <text evidence="2 7">Belongs to the membrane-bound acyltransferase family.</text>
</comment>
<keyword evidence="10" id="KW-1185">Reference proteome</keyword>
<sequence>MESASFQFVAFGLAVALVANFSRSAKWRSAILLLASLFFVWTLTPRPAQALPFAGFLAIGYLALILVNRGFKRLVSWSVIALVIAYIWLKKYTFLPNATFLTVPYITVGLSYVFFRVLHLVIEAGDQEAGIHVGPLQYLTYTLNFTTFVSGPIQRYDQFQQNFAGDKLLEIDTAVFGEQMERIVRGLFKVNVLATLLDAQRVDILVRLGQPDAMIHKAGWAFLLIVVYPFFLYCNFSGYIDIVIAMARLMRIRLPENFDRPFSATSFLDFWNRWHITLSMWLKTYVYNPLLITLMRRFTSVSIQPFLGVLCFFVTFFLIGVWHGRTSEFALFGVLQGGGVAINKLWQIFLAKRLGRKPYKALAENAVYRIFARGLTFTWFAFTLFWFWADWGKLDRIASSLSVAAWLAVWPAVWIAASLVLAAYQAVRARALAVQTAQGPVLTSRYVRVAWASALAFITFLIYALLAQPAPDIVYKAF</sequence>
<feature type="transmembrane region" description="Helical" evidence="8">
    <location>
        <begin position="370"/>
        <end position="389"/>
    </location>
</feature>
<dbReference type="RefSeq" id="WP_129206576.1">
    <property type="nucleotide sequence ID" value="NZ_BMGU01000001.1"/>
</dbReference>
<dbReference type="PANTHER" id="PTHR13285">
    <property type="entry name" value="ACYLTRANSFERASE"/>
    <property type="match status" value="1"/>
</dbReference>
<evidence type="ECO:0000256" key="4">
    <source>
        <dbReference type="ARBA" id="ARBA00022692"/>
    </source>
</evidence>
<evidence type="ECO:0000256" key="5">
    <source>
        <dbReference type="ARBA" id="ARBA00022989"/>
    </source>
</evidence>
<name>A0A4Q1SHI4_9BACT</name>
<feature type="transmembrane region" description="Helical" evidence="8">
    <location>
        <begin position="329"/>
        <end position="349"/>
    </location>
</feature>
<evidence type="ECO:0000256" key="6">
    <source>
        <dbReference type="ARBA" id="ARBA00023136"/>
    </source>
</evidence>
<feature type="transmembrane region" description="Helical" evidence="8">
    <location>
        <begin position="74"/>
        <end position="89"/>
    </location>
</feature>
<protein>
    <recommendedName>
        <fullName evidence="11">MBOAT family protein</fullName>
    </recommendedName>
</protein>
<evidence type="ECO:0000256" key="7">
    <source>
        <dbReference type="PIRNR" id="PIRNR016636"/>
    </source>
</evidence>
<dbReference type="PANTHER" id="PTHR13285:SF18">
    <property type="entry name" value="PROTEIN-CYSTEINE N-PALMITOYLTRANSFERASE RASP"/>
    <property type="match status" value="1"/>
</dbReference>
<reference evidence="9 10" key="1">
    <citation type="journal article" date="2016" name="Int. J. Syst. Evol. Microbiol.">
        <title>Acidipila dinghuensis sp. nov., an acidobacterium isolated from forest soil.</title>
        <authorList>
            <person name="Jiang Y.W."/>
            <person name="Wang J."/>
            <person name="Chen M.H."/>
            <person name="Lv Y.Y."/>
            <person name="Qiu L.H."/>
        </authorList>
    </citation>
    <scope>NUCLEOTIDE SEQUENCE [LARGE SCALE GENOMIC DNA]</scope>
    <source>
        <strain evidence="9 10">DHOF10</strain>
    </source>
</reference>
<dbReference type="PIRSF" id="PIRSF016636">
    <property type="entry name" value="AlgI_DltB"/>
    <property type="match status" value="1"/>
</dbReference>
<evidence type="ECO:0008006" key="11">
    <source>
        <dbReference type="Google" id="ProtNLM"/>
    </source>
</evidence>
<keyword evidence="7" id="KW-0808">Transferase</keyword>
<organism evidence="9 10">
    <name type="scientific">Silvibacterium dinghuense</name>
    <dbReference type="NCBI Taxonomy" id="1560006"/>
    <lineage>
        <taxon>Bacteria</taxon>
        <taxon>Pseudomonadati</taxon>
        <taxon>Acidobacteriota</taxon>
        <taxon>Terriglobia</taxon>
        <taxon>Terriglobales</taxon>
        <taxon>Acidobacteriaceae</taxon>
        <taxon>Silvibacterium</taxon>
    </lineage>
</organism>
<feature type="transmembrane region" description="Helical" evidence="8">
    <location>
        <begin position="306"/>
        <end position="323"/>
    </location>
</feature>
<proteinExistence type="inferred from homology"/>
<keyword evidence="5 8" id="KW-1133">Transmembrane helix</keyword>
<evidence type="ECO:0000256" key="2">
    <source>
        <dbReference type="ARBA" id="ARBA00010323"/>
    </source>
</evidence>
<feature type="transmembrane region" description="Helical" evidence="8">
    <location>
        <begin position="220"/>
        <end position="247"/>
    </location>
</feature>
<feature type="transmembrane region" description="Helical" evidence="8">
    <location>
        <begin position="401"/>
        <end position="424"/>
    </location>
</feature>
<dbReference type="InterPro" id="IPR004299">
    <property type="entry name" value="MBOAT_fam"/>
</dbReference>
<evidence type="ECO:0000313" key="9">
    <source>
        <dbReference type="EMBL" id="RXS96793.1"/>
    </source>
</evidence>
<keyword evidence="4 8" id="KW-0812">Transmembrane</keyword>
<dbReference type="InterPro" id="IPR024194">
    <property type="entry name" value="Ac/AlaTfrase_AlgI/DltB"/>
</dbReference>
<evidence type="ECO:0000256" key="8">
    <source>
        <dbReference type="SAM" id="Phobius"/>
    </source>
</evidence>
<dbReference type="Proteomes" id="UP000290253">
    <property type="component" value="Unassembled WGS sequence"/>
</dbReference>
<dbReference type="GO" id="GO:0005886">
    <property type="term" value="C:plasma membrane"/>
    <property type="evidence" value="ECO:0007669"/>
    <property type="project" value="UniProtKB-SubCell"/>
</dbReference>
<comment type="caution">
    <text evidence="9">The sequence shown here is derived from an EMBL/GenBank/DDBJ whole genome shotgun (WGS) entry which is preliminary data.</text>
</comment>
<dbReference type="OrthoDB" id="9805788at2"/>
<evidence type="ECO:0000256" key="1">
    <source>
        <dbReference type="ARBA" id="ARBA00004651"/>
    </source>
</evidence>
<keyword evidence="7" id="KW-0012">Acyltransferase</keyword>
<comment type="subcellular location">
    <subcellularLocation>
        <location evidence="1">Cell membrane</location>
        <topology evidence="1">Multi-pass membrane protein</topology>
    </subcellularLocation>
</comment>
<feature type="transmembrane region" description="Helical" evidence="8">
    <location>
        <begin position="48"/>
        <end position="67"/>
    </location>
</feature>
<feature type="transmembrane region" description="Helical" evidence="8">
    <location>
        <begin position="95"/>
        <end position="115"/>
    </location>
</feature>
<evidence type="ECO:0000256" key="3">
    <source>
        <dbReference type="ARBA" id="ARBA00022475"/>
    </source>
</evidence>
<dbReference type="AlphaFoldDB" id="A0A4Q1SHI4"/>
<dbReference type="InterPro" id="IPR051085">
    <property type="entry name" value="MB_O-acyltransferase"/>
</dbReference>